<feature type="domain" description="Peptide-N-glycosidase F C-terminal" evidence="2">
    <location>
        <begin position="216"/>
        <end position="347"/>
    </location>
</feature>
<dbReference type="InterPro" id="IPR053251">
    <property type="entry name" value="N-glycanase"/>
</dbReference>
<proteinExistence type="predicted"/>
<protein>
    <recommendedName>
        <fullName evidence="2">Peptide-N-glycosidase F C-terminal domain-containing protein</fullName>
    </recommendedName>
</protein>
<evidence type="ECO:0000259" key="2">
    <source>
        <dbReference type="Pfam" id="PF09113"/>
    </source>
</evidence>
<dbReference type="GO" id="GO:0016715">
    <property type="term" value="F:oxidoreductase activity, acting on paired donors, with incorporation or reduction of molecular oxygen, reduced ascorbate as one donor, and incorporation of one atom of oxygen"/>
    <property type="evidence" value="ECO:0007669"/>
    <property type="project" value="InterPro"/>
</dbReference>
<dbReference type="SUPFAM" id="SSF49742">
    <property type="entry name" value="PHM/PNGase F"/>
    <property type="match status" value="1"/>
</dbReference>
<dbReference type="PANTHER" id="PTHR39319">
    <property type="entry name" value="SI:DKEY-256H2.1"/>
    <property type="match status" value="1"/>
</dbReference>
<sequence length="352" mass="38770">MRVMPGRNDRGGLIRGCAVLLGIACAGGGALATPPGERVEIFREQGIHFAPGDSARFASAEVRPSDGGRLVARTLPLSRPARPTRITAWAATRPVPKAPDEVHDRWDRAGNVRLRLSGGADIEILRFVTAYGGATLQRADVSHLAPLLEGPCTFVGFIDTWTSPAWTMDFGLEYSWFDTTAQWEPALDMAMADWVLPLLYTDGLTAENQPPEGLAAGVEIPAGTRRVVLVACTSGHCTDGRGADEFVTKDHVVAVDGFVVERFRPWRGDCRRFRELNPYCRRWADGSWSSDYSRSGWCPGDRVAPLELDLTDHLGPGPHRLSLRVEDIRPRDEEGHFGYWRVSACLVGWHSR</sequence>
<organism evidence="3 4">
    <name type="scientific">Eiseniibacteriota bacterium</name>
    <dbReference type="NCBI Taxonomy" id="2212470"/>
    <lineage>
        <taxon>Bacteria</taxon>
        <taxon>Candidatus Eiseniibacteriota</taxon>
    </lineage>
</organism>
<evidence type="ECO:0000256" key="1">
    <source>
        <dbReference type="ARBA" id="ARBA00023157"/>
    </source>
</evidence>
<dbReference type="InterPro" id="IPR014784">
    <property type="entry name" value="Cu2_ascorb_mOase-like_C"/>
</dbReference>
<comment type="caution">
    <text evidence="3">The sequence shown here is derived from an EMBL/GenBank/DDBJ whole genome shotgun (WGS) entry which is preliminary data.</text>
</comment>
<dbReference type="EMBL" id="VGIY01000006">
    <property type="protein sequence ID" value="MBM3316329.1"/>
    <property type="molecule type" value="Genomic_DNA"/>
</dbReference>
<dbReference type="AlphaFoldDB" id="A0A937X948"/>
<dbReference type="InterPro" id="IPR015197">
    <property type="entry name" value="PngaseF_C"/>
</dbReference>
<evidence type="ECO:0000313" key="3">
    <source>
        <dbReference type="EMBL" id="MBM3316329.1"/>
    </source>
</evidence>
<dbReference type="Proteomes" id="UP000748308">
    <property type="component" value="Unassembled WGS sequence"/>
</dbReference>
<keyword evidence="1" id="KW-1015">Disulfide bond</keyword>
<dbReference type="InterPro" id="IPR008977">
    <property type="entry name" value="PHM/PNGase_F_dom_sf"/>
</dbReference>
<dbReference type="Gene3D" id="2.60.120.230">
    <property type="match status" value="2"/>
</dbReference>
<accession>A0A937X948</accession>
<reference evidence="3" key="1">
    <citation type="submission" date="2019-03" db="EMBL/GenBank/DDBJ databases">
        <title>Lake Tanganyika Metagenome-Assembled Genomes (MAGs).</title>
        <authorList>
            <person name="Tran P."/>
        </authorList>
    </citation>
    <scope>NUCLEOTIDE SEQUENCE</scope>
    <source>
        <strain evidence="3">M_DeepCast_400m_m2_100</strain>
    </source>
</reference>
<name>A0A937X948_UNCEI</name>
<dbReference type="PANTHER" id="PTHR39319:SF1">
    <property type="entry name" value="SI:DKEY-256H2.1"/>
    <property type="match status" value="1"/>
</dbReference>
<dbReference type="Pfam" id="PF09113">
    <property type="entry name" value="N-glycanase_C"/>
    <property type="match status" value="1"/>
</dbReference>
<gene>
    <name evidence="3" type="ORF">FJY75_00610</name>
</gene>
<evidence type="ECO:0000313" key="4">
    <source>
        <dbReference type="Proteomes" id="UP000748308"/>
    </source>
</evidence>